<dbReference type="GO" id="GO:0044423">
    <property type="term" value="C:virion component"/>
    <property type="evidence" value="ECO:0007669"/>
    <property type="project" value="UniProtKB-KW"/>
</dbReference>
<name>A0A6C0HVW6_9ZZZZ</name>
<accession>A0A6C0HVW6</accession>
<dbReference type="Pfam" id="PF03292">
    <property type="entry name" value="Pox_P4B"/>
    <property type="match status" value="1"/>
</dbReference>
<proteinExistence type="predicted"/>
<organism evidence="3">
    <name type="scientific">viral metagenome</name>
    <dbReference type="NCBI Taxonomy" id="1070528"/>
    <lineage>
        <taxon>unclassified sequences</taxon>
        <taxon>metagenomes</taxon>
        <taxon>organismal metagenomes</taxon>
    </lineage>
</organism>
<dbReference type="AlphaFoldDB" id="A0A6C0HVW6"/>
<evidence type="ECO:0000313" key="3">
    <source>
        <dbReference type="EMBL" id="QHT84286.1"/>
    </source>
</evidence>
<keyword evidence="2" id="KW-0946">Virion</keyword>
<comment type="subcellular location">
    <subcellularLocation>
        <location evidence="1">Virion</location>
    </subcellularLocation>
</comment>
<evidence type="ECO:0000256" key="2">
    <source>
        <dbReference type="ARBA" id="ARBA00022844"/>
    </source>
</evidence>
<reference evidence="3" key="1">
    <citation type="journal article" date="2020" name="Nature">
        <title>Giant virus diversity and host interactions through global metagenomics.</title>
        <authorList>
            <person name="Schulz F."/>
            <person name="Roux S."/>
            <person name="Paez-Espino D."/>
            <person name="Jungbluth S."/>
            <person name="Walsh D.A."/>
            <person name="Denef V.J."/>
            <person name="McMahon K.D."/>
            <person name="Konstantinidis K.T."/>
            <person name="Eloe-Fadrosh E.A."/>
            <person name="Kyrpides N.C."/>
            <person name="Woyke T."/>
        </authorList>
    </citation>
    <scope>NUCLEOTIDE SEQUENCE</scope>
    <source>
        <strain evidence="3">GVMAG-M-3300023184-177</strain>
    </source>
</reference>
<evidence type="ECO:0000256" key="1">
    <source>
        <dbReference type="ARBA" id="ARBA00004328"/>
    </source>
</evidence>
<dbReference type="EMBL" id="MN740017">
    <property type="protein sequence ID" value="QHT84286.1"/>
    <property type="molecule type" value="Genomic_DNA"/>
</dbReference>
<sequence>MSRRSLVKSGSTVDAEVANLFKLQNKSQFTNTLLSLRQRYRDEDLVNKIQDVFMQKHSQIVKSAKKFAMAVRNKYSSQNVPFHQLLMKARAHAKKHHLSEAEFSEFQRIYEQELAGTGSGEVVIPMTSIMKVLGNITNGSDAFFNSNEADSRNLQEIIRLNEMSRPLHAQVLLQAIQYAVPDNATLAGMNFDKNINNPADHVHPVVAALFLPKFKTIDEHFLYSNMSGIIKCRYNQQPLTTRPDYELFYNLVTDPNDVVCDIRTPVADLLHRCNLQNQLWNSVLHLRNGQIYNPSLREFTASVDVCRLNKYDNPDFVYGRHDGTILKRLFSAFSFRPTIVATIPVANLFAYNPYSQSVRPTVTSIPMINVRLSNFGAVASAAVATASGTTTTGRNLLSTLTQTNKFLEGNSIVDRHTQVMYSREVIIFYIDRRSHAYNISNTITNMARLPTSVAGFERINKEAINTEILTGGNASIEEKLTIGSSEYYLTSAIVAVTDKDIEKGSELVIGSEAIIFTHTVPLATPATASINKYQLGTVHKYSPGTVIKKNVIKVFDSNMTSRAALELINTTGTILIYKNMDFSDKDNALAF</sequence>
<protein>
    <submittedName>
        <fullName evidence="3">Uncharacterized protein</fullName>
    </submittedName>
</protein>
<dbReference type="InterPro" id="IPR004972">
    <property type="entry name" value="P4B"/>
</dbReference>